<proteinExistence type="predicted"/>
<dbReference type="PROSITE" id="PS51257">
    <property type="entry name" value="PROKAR_LIPOPROTEIN"/>
    <property type="match status" value="1"/>
</dbReference>
<sequence length="280" mass="31208">MKTNLKLISMKRWPTGAALAIVLILGCKPKESVVNTSRDNIIFTEIRTDTLFNSKQVINILEIPDRMFKDYELQMAYTEKGNKNTSFLAQRANAKAAINGGFFNVEKGGSVTYSERNDSIVSLTCPPEVKWCMPEAMINGAIVFTKDNQLILEPFKSETYYQDSNKESFVLRSGPFLIQDSKKYVPESPFSEKRHPRSCLGKTKNSVLLIAINGRSEEADGMNFNEVQDFLLQLGCTDAINLDGGGSTTLWSKEKGIVNYPTDKTGERPVANAILLVAKQ</sequence>
<comment type="caution">
    <text evidence="2">The sequence shown here is derived from an EMBL/GenBank/DDBJ whole genome shotgun (WGS) entry which is preliminary data.</text>
</comment>
<dbReference type="InterPro" id="IPR018711">
    <property type="entry name" value="NAGPA"/>
</dbReference>
<dbReference type="RefSeq" id="WP_129653728.1">
    <property type="nucleotide sequence ID" value="NZ_ML142908.1"/>
</dbReference>
<gene>
    <name evidence="2" type="ORF">DN53_09935</name>
</gene>
<evidence type="ECO:0000313" key="3">
    <source>
        <dbReference type="Proteomes" id="UP000290261"/>
    </source>
</evidence>
<evidence type="ECO:0000259" key="1">
    <source>
        <dbReference type="Pfam" id="PF09992"/>
    </source>
</evidence>
<keyword evidence="3" id="KW-1185">Reference proteome</keyword>
<dbReference type="Pfam" id="PF09992">
    <property type="entry name" value="NAGPA"/>
    <property type="match status" value="1"/>
</dbReference>
<dbReference type="EMBL" id="JJMP01000003">
    <property type="protein sequence ID" value="RYC52194.1"/>
    <property type="molecule type" value="Genomic_DNA"/>
</dbReference>
<dbReference type="PANTHER" id="PTHR40446">
    <property type="entry name" value="N-ACETYLGLUCOSAMINE-1-PHOSPHODIESTER ALPHA-N-ACETYLGLUCOSAMINIDASE"/>
    <property type="match status" value="1"/>
</dbReference>
<accession>A0A444VN17</accession>
<name>A0A444VN17_9FLAO</name>
<dbReference type="AlphaFoldDB" id="A0A444VN17"/>
<organism evidence="2 3">
    <name type="scientific">Flagellimonas olearia</name>
    <dbReference type="NCBI Taxonomy" id="552546"/>
    <lineage>
        <taxon>Bacteria</taxon>
        <taxon>Pseudomonadati</taxon>
        <taxon>Bacteroidota</taxon>
        <taxon>Flavobacteriia</taxon>
        <taxon>Flavobacteriales</taxon>
        <taxon>Flavobacteriaceae</taxon>
        <taxon>Flagellimonas</taxon>
    </lineage>
</organism>
<evidence type="ECO:0000313" key="2">
    <source>
        <dbReference type="EMBL" id="RYC52194.1"/>
    </source>
</evidence>
<reference evidence="2 3" key="1">
    <citation type="submission" date="2014-04" db="EMBL/GenBank/DDBJ databases">
        <title>Whole genome of Muricauda olearia.</title>
        <authorList>
            <person name="Zhang X.-H."/>
            <person name="Tang K."/>
        </authorList>
    </citation>
    <scope>NUCLEOTIDE SEQUENCE [LARGE SCALE GENOMIC DNA]</scope>
    <source>
        <strain evidence="2 3">Th120</strain>
    </source>
</reference>
<dbReference type="PANTHER" id="PTHR40446:SF2">
    <property type="entry name" value="N-ACETYLGLUCOSAMINE-1-PHOSPHODIESTER ALPHA-N-ACETYLGLUCOSAMINIDASE"/>
    <property type="match status" value="1"/>
</dbReference>
<protein>
    <recommendedName>
        <fullName evidence="1">Phosphodiester glycosidase domain-containing protein</fullName>
    </recommendedName>
</protein>
<dbReference type="Proteomes" id="UP000290261">
    <property type="component" value="Unassembled WGS sequence"/>
</dbReference>
<feature type="domain" description="Phosphodiester glycosidase" evidence="1">
    <location>
        <begin position="93"/>
        <end position="276"/>
    </location>
</feature>